<evidence type="ECO:0000313" key="3">
    <source>
        <dbReference type="Proteomes" id="UP000263377"/>
    </source>
</evidence>
<evidence type="ECO:0000313" key="2">
    <source>
        <dbReference type="EMBL" id="RGD62589.1"/>
    </source>
</evidence>
<reference evidence="2 3" key="1">
    <citation type="submission" date="2018-08" db="EMBL/GenBank/DDBJ databases">
        <title>Diversity &amp; Physiological Properties of Lignin-Decomposing Actinobacteria from Soil.</title>
        <authorList>
            <person name="Roh S.G."/>
            <person name="Kim S.B."/>
        </authorList>
    </citation>
    <scope>NUCLEOTIDE SEQUENCE [LARGE SCALE GENOMIC DNA]</scope>
    <source>
        <strain evidence="2 3">MMS17-GH009</strain>
    </source>
</reference>
<organism evidence="2 3">
    <name type="scientific">Kitasatospora xanthocidica</name>
    <dbReference type="NCBI Taxonomy" id="83382"/>
    <lineage>
        <taxon>Bacteria</taxon>
        <taxon>Bacillati</taxon>
        <taxon>Actinomycetota</taxon>
        <taxon>Actinomycetes</taxon>
        <taxon>Kitasatosporales</taxon>
        <taxon>Streptomycetaceae</taxon>
        <taxon>Kitasatospora</taxon>
    </lineage>
</organism>
<protein>
    <submittedName>
        <fullName evidence="2">Uncharacterized protein</fullName>
    </submittedName>
</protein>
<comment type="caution">
    <text evidence="2">The sequence shown here is derived from an EMBL/GenBank/DDBJ whole genome shotgun (WGS) entry which is preliminary data.</text>
</comment>
<accession>A0A373A3B7</accession>
<dbReference type="AlphaFoldDB" id="A0A373A3B7"/>
<gene>
    <name evidence="2" type="ORF">DR950_01380</name>
</gene>
<sequence>MVGAVLVGILVLVVAGCGCVVWADRGGPRWTRAAAALTLGAGEALRSAQRRRRRQVGNNGGGSYMDGGGGGN</sequence>
<proteinExistence type="predicted"/>
<feature type="compositionally biased region" description="Gly residues" evidence="1">
    <location>
        <begin position="58"/>
        <end position="72"/>
    </location>
</feature>
<keyword evidence="3" id="KW-1185">Reference proteome</keyword>
<name>A0A373A3B7_9ACTN</name>
<feature type="region of interest" description="Disordered" evidence="1">
    <location>
        <begin position="46"/>
        <end position="72"/>
    </location>
</feature>
<evidence type="ECO:0000256" key="1">
    <source>
        <dbReference type="SAM" id="MobiDB-lite"/>
    </source>
</evidence>
<dbReference type="Proteomes" id="UP000263377">
    <property type="component" value="Unassembled WGS sequence"/>
</dbReference>
<dbReference type="RefSeq" id="WP_117491149.1">
    <property type="nucleotide sequence ID" value="NZ_QVIG01000001.1"/>
</dbReference>
<dbReference type="EMBL" id="QVIG01000001">
    <property type="protein sequence ID" value="RGD62589.1"/>
    <property type="molecule type" value="Genomic_DNA"/>
</dbReference>